<accession>A0A7U9H8I5</accession>
<sequence length="129" mass="13126">MKEMWIYLHPSSMSLASAASDLSDLRDYAFAWALVDVETSGLVPRRDRVLSVAVVTLDADGEQTGAGTAGGCGPSARATTTAWAPSPGATASTWTTDPGRVHGRARHGPAPWIAGAGPGGARVLSPGGP</sequence>
<dbReference type="InterPro" id="IPR036397">
    <property type="entry name" value="RNaseH_sf"/>
</dbReference>
<feature type="compositionally biased region" description="Polar residues" evidence="1">
    <location>
        <begin position="77"/>
        <end position="96"/>
    </location>
</feature>
<feature type="region of interest" description="Disordered" evidence="1">
    <location>
        <begin position="62"/>
        <end position="110"/>
    </location>
</feature>
<reference evidence="3" key="1">
    <citation type="journal article" date="2013" name="Genome Biol. Evol.">
        <title>The genome sequence of Streptomyces lividans 66 reveals a novel tRNA-dependent peptide biosynthetic system within a metal-related genomic island.</title>
        <authorList>
            <person name="Cruz-Morales P."/>
            <person name="Vijgenboom E."/>
            <person name="Iruegas-Bocardo F."/>
            <person name="Girard G."/>
            <person name="Yanez-Guerra L.A."/>
            <person name="Ramos-Aboites H.E."/>
            <person name="Pernodet J.L."/>
            <person name="Anne J."/>
            <person name="van Wezel G.P."/>
            <person name="Barona-Gomez F."/>
        </authorList>
    </citation>
    <scope>NUCLEOTIDE SEQUENCE [LARGE SCALE GENOMIC DNA]</scope>
    <source>
        <strain evidence="3">1326</strain>
    </source>
</reference>
<dbReference type="InterPro" id="IPR012337">
    <property type="entry name" value="RNaseH-like_sf"/>
</dbReference>
<evidence type="ECO:0000256" key="1">
    <source>
        <dbReference type="SAM" id="MobiDB-lite"/>
    </source>
</evidence>
<organism evidence="2 3">
    <name type="scientific">Streptomyces lividans 1326</name>
    <dbReference type="NCBI Taxonomy" id="1200984"/>
    <lineage>
        <taxon>Bacteria</taxon>
        <taxon>Bacillati</taxon>
        <taxon>Actinomycetota</taxon>
        <taxon>Actinomycetes</taxon>
        <taxon>Kitasatosporales</taxon>
        <taxon>Streptomycetaceae</taxon>
        <taxon>Streptomyces</taxon>
    </lineage>
</organism>
<dbReference type="EMBL" id="CM001889">
    <property type="protein sequence ID" value="EOY45250.1"/>
    <property type="molecule type" value="Genomic_DNA"/>
</dbReference>
<name>A0A7U9H8I5_STRLI</name>
<evidence type="ECO:0000313" key="2">
    <source>
        <dbReference type="EMBL" id="EOY45250.1"/>
    </source>
</evidence>
<dbReference type="Gene3D" id="3.30.420.10">
    <property type="entry name" value="Ribonuclease H-like superfamily/Ribonuclease H"/>
    <property type="match status" value="1"/>
</dbReference>
<protein>
    <recommendedName>
        <fullName evidence="4">Exonuclease</fullName>
    </recommendedName>
</protein>
<evidence type="ECO:0000313" key="3">
    <source>
        <dbReference type="Proteomes" id="UP000014062"/>
    </source>
</evidence>
<proteinExistence type="predicted"/>
<gene>
    <name evidence="2" type="ORF">SLI_0531</name>
</gene>
<dbReference type="GO" id="GO:0003676">
    <property type="term" value="F:nucleic acid binding"/>
    <property type="evidence" value="ECO:0007669"/>
    <property type="project" value="InterPro"/>
</dbReference>
<dbReference type="AlphaFoldDB" id="A0A7U9H8I5"/>
<dbReference type="Proteomes" id="UP000014062">
    <property type="component" value="Chromosome"/>
</dbReference>
<evidence type="ECO:0008006" key="4">
    <source>
        <dbReference type="Google" id="ProtNLM"/>
    </source>
</evidence>
<dbReference type="SUPFAM" id="SSF53098">
    <property type="entry name" value="Ribonuclease H-like"/>
    <property type="match status" value="1"/>
</dbReference>